<dbReference type="WBParaSite" id="nRc.2.0.1.t12976-RA">
    <property type="protein sequence ID" value="nRc.2.0.1.t12976-RA"/>
    <property type="gene ID" value="nRc.2.0.1.g12976"/>
</dbReference>
<protein>
    <submittedName>
        <fullName evidence="2">Uncharacterized protein</fullName>
    </submittedName>
</protein>
<accession>A0A915IFL3</accession>
<evidence type="ECO:0000313" key="2">
    <source>
        <dbReference type="WBParaSite" id="nRc.2.0.1.t12976-RA"/>
    </source>
</evidence>
<sequence length="1140" mass="130856">MVKSHGFSNNMIPDLVKSFVHPYEERTPSFDFLLTNHIFKDVNFRPIDYPAYFFAFFSSFIFIIPETKLEQDLRITRAYYQFMPDHTGLKCIFILHQLDENGAKLDKYSMQIRNVFFNRNYKKWQRGLSYDHYRELKDKLANTGIDIGSSEHNIEEYLIRPMEVYKDGTTTFESKKNFRVIVQKLKVHDAMIQTVAPDDYIMAGTSSKFTKLQQVIVDALIEDRKPIEDTVLAMEENQLNGNEYLDNVVKPFLMQIPEIYQMVSAFYDFKLPETRLSLCAFTHGVMAALSGRLRITPKVYHHIALIYDGQDLTNEDRLYLSLEPVFENAVDIQRMRTPIMISFAMRRQPFDQIPLDDMSAMSRIGVRNSLDNKRIMMLMNYAFGQGVIGTMINYPENRKFFTRTLLKMFDEISKNKFGSAAVLHNYVSQVINSILHTDVAYNVEKVHNYLSRYFLSMISIMQKNDDYATFVEKPTKTDEVNFVFKSKLKKTSILLKFVEKSMPMEITPSDTMDNFPSVEDGWDTLVITVEQHFEHGKNEFSFYEDDEIEDFVNRQVIFNYVKFANVKPEGEMILLNRLNLETYLDNSDNLRALMSTFFNKFSFLIRNEYHVRALFDGLLHKTAHTKLSQRFLDYQVAIPRGDIFRLFNFKKSHKKIPGNIIRQIEENFPGIGSKEILNVHVTDEGQVSIEEGIPQPPCTRLKRSNACVPYKRLPKIEDTNIYEKPSMKEVLGTIRTISGNVMAGFMIRDFIADLVRGDTSAAFRDGSFAVGSIFANGFAGYLESYGIKAMESGKTLLGAGLKTVNRNDTSLKVDIATESTFLALDAVESSIEVMELFGVIEGLSSITGPVGALLGALLITGSNIYETVHTVEYINSKVHLNFVEEIEVTLSAMMHLNPGQQILDFIKERDANEHIKKHAISFLQNQPQIKYFITEAASLINGVCLKENDTIIDLRNMEFFENSKANPSNETDFKLFCEIPDDTSQHKMVTRERKSLWQRISDGFENFLWDVKLLKDVLKGDLDWMIYDAMHLDPKDVTHSYVCHQSFGIENQNSTSNVAFFQLDTGYDKIQGFLDKSNIFNLSDGQKEIYGGDLNDIFIINGKNITGVLEGAGGTNQLYFSKFDPRGIIDITVKSGIFHN</sequence>
<evidence type="ECO:0000313" key="1">
    <source>
        <dbReference type="Proteomes" id="UP000887565"/>
    </source>
</evidence>
<proteinExistence type="predicted"/>
<reference evidence="2" key="1">
    <citation type="submission" date="2022-11" db="UniProtKB">
        <authorList>
            <consortium name="WormBaseParasite"/>
        </authorList>
    </citation>
    <scope>IDENTIFICATION</scope>
</reference>
<name>A0A915IFL3_ROMCU</name>
<dbReference type="Proteomes" id="UP000887565">
    <property type="component" value="Unplaced"/>
</dbReference>
<keyword evidence="1" id="KW-1185">Reference proteome</keyword>
<organism evidence="1 2">
    <name type="scientific">Romanomermis culicivorax</name>
    <name type="common">Nematode worm</name>
    <dbReference type="NCBI Taxonomy" id="13658"/>
    <lineage>
        <taxon>Eukaryota</taxon>
        <taxon>Metazoa</taxon>
        <taxon>Ecdysozoa</taxon>
        <taxon>Nematoda</taxon>
        <taxon>Enoplea</taxon>
        <taxon>Dorylaimia</taxon>
        <taxon>Mermithida</taxon>
        <taxon>Mermithoidea</taxon>
        <taxon>Mermithidae</taxon>
        <taxon>Romanomermis</taxon>
    </lineage>
</organism>
<dbReference type="AlphaFoldDB" id="A0A915IFL3"/>